<keyword evidence="3" id="KW-1185">Reference proteome</keyword>
<keyword evidence="1" id="KW-0812">Transmembrane</keyword>
<dbReference type="EMBL" id="JAUSUP010000004">
    <property type="protein sequence ID" value="MDQ0351832.1"/>
    <property type="molecule type" value="Genomic_DNA"/>
</dbReference>
<sequence>MKKTQYDFLNSIRSKQENLSQYQLEYWESFSSLGTWQFWIIMLFLILPLIILFIFIDKNKALLLGFFGLNYHIWFTYVNFIGTDLALWEYPYQVFPFIPGFALDASLVPVSFMLLYQWTLNQNKSIYLYSVLLSALLAFILKPIMVNFHFFHMYNGINYFHLFLFYLAFFIFSKLITNVFLWLRKKGKQDNVEE</sequence>
<reference evidence="2 3" key="1">
    <citation type="submission" date="2023-07" db="EMBL/GenBank/DDBJ databases">
        <title>Genomic Encyclopedia of Type Strains, Phase IV (KMG-IV): sequencing the most valuable type-strain genomes for metagenomic binning, comparative biology and taxonomic classification.</title>
        <authorList>
            <person name="Goeker M."/>
        </authorList>
    </citation>
    <scope>NUCLEOTIDE SEQUENCE [LARGE SCALE GENOMIC DNA]</scope>
    <source>
        <strain evidence="2 3">DSM 15448</strain>
    </source>
</reference>
<accession>A0ABU0DTP1</accession>
<protein>
    <recommendedName>
        <fullName evidence="4">Permease</fullName>
    </recommendedName>
</protein>
<dbReference type="InterPro" id="IPR048147">
    <property type="entry name" value="CBO0543-like"/>
</dbReference>
<dbReference type="Proteomes" id="UP001236723">
    <property type="component" value="Unassembled WGS sequence"/>
</dbReference>
<organism evidence="2 3">
    <name type="scientific">Alkalibacillus filiformis</name>
    <dbReference type="NCBI Taxonomy" id="200990"/>
    <lineage>
        <taxon>Bacteria</taxon>
        <taxon>Bacillati</taxon>
        <taxon>Bacillota</taxon>
        <taxon>Bacilli</taxon>
        <taxon>Bacillales</taxon>
        <taxon>Bacillaceae</taxon>
        <taxon>Alkalibacillus</taxon>
    </lineage>
</organism>
<keyword evidence="1" id="KW-0472">Membrane</keyword>
<evidence type="ECO:0000313" key="3">
    <source>
        <dbReference type="Proteomes" id="UP001236723"/>
    </source>
</evidence>
<feature type="transmembrane region" description="Helical" evidence="1">
    <location>
        <begin position="36"/>
        <end position="55"/>
    </location>
</feature>
<dbReference type="NCBIfam" id="NF041644">
    <property type="entry name" value="CBO0543_fam"/>
    <property type="match status" value="1"/>
</dbReference>
<dbReference type="RefSeq" id="WP_307067885.1">
    <property type="nucleotide sequence ID" value="NZ_JAUSUP010000004.1"/>
</dbReference>
<feature type="transmembrane region" description="Helical" evidence="1">
    <location>
        <begin position="62"/>
        <end position="82"/>
    </location>
</feature>
<feature type="transmembrane region" description="Helical" evidence="1">
    <location>
        <begin position="94"/>
        <end position="115"/>
    </location>
</feature>
<evidence type="ECO:0008006" key="4">
    <source>
        <dbReference type="Google" id="ProtNLM"/>
    </source>
</evidence>
<feature type="transmembrane region" description="Helical" evidence="1">
    <location>
        <begin position="127"/>
        <end position="151"/>
    </location>
</feature>
<proteinExistence type="predicted"/>
<comment type="caution">
    <text evidence="2">The sequence shown here is derived from an EMBL/GenBank/DDBJ whole genome shotgun (WGS) entry which is preliminary data.</text>
</comment>
<feature type="transmembrane region" description="Helical" evidence="1">
    <location>
        <begin position="163"/>
        <end position="183"/>
    </location>
</feature>
<keyword evidence="1" id="KW-1133">Transmembrane helix</keyword>
<name>A0ABU0DTP1_9BACI</name>
<gene>
    <name evidence="2" type="ORF">J2R98_001664</name>
</gene>
<evidence type="ECO:0000256" key="1">
    <source>
        <dbReference type="SAM" id="Phobius"/>
    </source>
</evidence>
<evidence type="ECO:0000313" key="2">
    <source>
        <dbReference type="EMBL" id="MDQ0351832.1"/>
    </source>
</evidence>